<organism evidence="2">
    <name type="scientific">Gaeumannomyces tritici (strain R3-111a-1)</name>
    <name type="common">Wheat and barley take-all root rot fungus</name>
    <name type="synonym">Gaeumannomyces graminis var. tritici</name>
    <dbReference type="NCBI Taxonomy" id="644352"/>
    <lineage>
        <taxon>Eukaryota</taxon>
        <taxon>Fungi</taxon>
        <taxon>Dikarya</taxon>
        <taxon>Ascomycota</taxon>
        <taxon>Pezizomycotina</taxon>
        <taxon>Sordariomycetes</taxon>
        <taxon>Sordariomycetidae</taxon>
        <taxon>Magnaporthales</taxon>
        <taxon>Magnaporthaceae</taxon>
        <taxon>Gaeumannomyces</taxon>
    </lineage>
</organism>
<protein>
    <submittedName>
        <fullName evidence="2 3">Uncharacterized protein</fullName>
    </submittedName>
</protein>
<name>J3NQD9_GAET3</name>
<evidence type="ECO:0000313" key="2">
    <source>
        <dbReference type="EMBL" id="EJT78395.1"/>
    </source>
</evidence>
<feature type="region of interest" description="Disordered" evidence="1">
    <location>
        <begin position="68"/>
        <end position="116"/>
    </location>
</feature>
<dbReference type="EnsemblFungi" id="EJT78395">
    <property type="protein sequence ID" value="EJT78395"/>
    <property type="gene ID" value="GGTG_03496"/>
</dbReference>
<dbReference type="RefSeq" id="XP_009219540.1">
    <property type="nucleotide sequence ID" value="XM_009221276.1"/>
</dbReference>
<dbReference type="EMBL" id="GL385396">
    <property type="protein sequence ID" value="EJT78395.1"/>
    <property type="molecule type" value="Genomic_DNA"/>
</dbReference>
<reference evidence="3" key="4">
    <citation type="journal article" date="2015" name="G3 (Bethesda)">
        <title>Genome sequences of three phytopathogenic species of the Magnaporthaceae family of fungi.</title>
        <authorList>
            <person name="Okagaki L.H."/>
            <person name="Nunes C.C."/>
            <person name="Sailsbery J."/>
            <person name="Clay B."/>
            <person name="Brown D."/>
            <person name="John T."/>
            <person name="Oh Y."/>
            <person name="Young N."/>
            <person name="Fitzgerald M."/>
            <person name="Haas B.J."/>
            <person name="Zeng Q."/>
            <person name="Young S."/>
            <person name="Adiconis X."/>
            <person name="Fan L."/>
            <person name="Levin J.Z."/>
            <person name="Mitchell T.K."/>
            <person name="Okubara P.A."/>
            <person name="Farman M.L."/>
            <person name="Kohn L.M."/>
            <person name="Birren B."/>
            <person name="Ma L.-J."/>
            <person name="Dean R.A."/>
        </authorList>
    </citation>
    <scope>NUCLEOTIDE SEQUENCE</scope>
    <source>
        <strain evidence="3">R3-111a-1</strain>
    </source>
</reference>
<reference evidence="4" key="1">
    <citation type="submission" date="2010-07" db="EMBL/GenBank/DDBJ databases">
        <title>The genome sequence of Gaeumannomyces graminis var. tritici strain R3-111a-1.</title>
        <authorList>
            <consortium name="The Broad Institute Genome Sequencing Platform"/>
            <person name="Ma L.-J."/>
            <person name="Dead R."/>
            <person name="Young S."/>
            <person name="Zeng Q."/>
            <person name="Koehrsen M."/>
            <person name="Alvarado L."/>
            <person name="Berlin A."/>
            <person name="Chapman S.B."/>
            <person name="Chen Z."/>
            <person name="Freedman E."/>
            <person name="Gellesch M."/>
            <person name="Goldberg J."/>
            <person name="Griggs A."/>
            <person name="Gujja S."/>
            <person name="Heilman E.R."/>
            <person name="Heiman D."/>
            <person name="Hepburn T."/>
            <person name="Howarth C."/>
            <person name="Jen D."/>
            <person name="Larson L."/>
            <person name="Mehta T."/>
            <person name="Neiman D."/>
            <person name="Pearson M."/>
            <person name="Roberts A."/>
            <person name="Saif S."/>
            <person name="Shea T."/>
            <person name="Shenoy N."/>
            <person name="Sisk P."/>
            <person name="Stolte C."/>
            <person name="Sykes S."/>
            <person name="Walk T."/>
            <person name="White J."/>
            <person name="Yandava C."/>
            <person name="Haas B."/>
            <person name="Nusbaum C."/>
            <person name="Birren B."/>
        </authorList>
    </citation>
    <scope>NUCLEOTIDE SEQUENCE [LARGE SCALE GENOMIC DNA]</scope>
    <source>
        <strain evidence="4">R3-111a-1</strain>
    </source>
</reference>
<gene>
    <name evidence="3" type="primary">20343954</name>
    <name evidence="2" type="ORF">GGTG_03496</name>
</gene>
<reference evidence="2" key="3">
    <citation type="submission" date="2010-09" db="EMBL/GenBank/DDBJ databases">
        <title>Annotation of Gaeumannomyces graminis var. tritici R3-111a-1.</title>
        <authorList>
            <consortium name="The Broad Institute Genome Sequencing Platform"/>
            <person name="Ma L.-J."/>
            <person name="Dead R."/>
            <person name="Young S.K."/>
            <person name="Zeng Q."/>
            <person name="Gargeya S."/>
            <person name="Fitzgerald M."/>
            <person name="Haas B."/>
            <person name="Abouelleil A."/>
            <person name="Alvarado L."/>
            <person name="Arachchi H.M."/>
            <person name="Berlin A."/>
            <person name="Brown A."/>
            <person name="Chapman S.B."/>
            <person name="Chen Z."/>
            <person name="Dunbar C."/>
            <person name="Freedman E."/>
            <person name="Gearin G."/>
            <person name="Gellesch M."/>
            <person name="Goldberg J."/>
            <person name="Griggs A."/>
            <person name="Gujja S."/>
            <person name="Heiman D."/>
            <person name="Howarth C."/>
            <person name="Larson L."/>
            <person name="Lui A."/>
            <person name="MacDonald P.J.P."/>
            <person name="Mehta T."/>
            <person name="Montmayeur A."/>
            <person name="Murphy C."/>
            <person name="Neiman D."/>
            <person name="Pearson M."/>
            <person name="Priest M."/>
            <person name="Roberts A."/>
            <person name="Saif S."/>
            <person name="Shea T."/>
            <person name="Shenoy N."/>
            <person name="Sisk P."/>
            <person name="Stolte C."/>
            <person name="Sykes S."/>
            <person name="Yandava C."/>
            <person name="Wortman J."/>
            <person name="Nusbaum C."/>
            <person name="Birren B."/>
        </authorList>
    </citation>
    <scope>NUCLEOTIDE SEQUENCE</scope>
    <source>
        <strain evidence="2">R3-111a-1</strain>
    </source>
</reference>
<proteinExistence type="predicted"/>
<dbReference type="Proteomes" id="UP000006039">
    <property type="component" value="Unassembled WGS sequence"/>
</dbReference>
<dbReference type="AlphaFoldDB" id="J3NQD9"/>
<reference evidence="2" key="2">
    <citation type="submission" date="2010-07" db="EMBL/GenBank/DDBJ databases">
        <authorList>
            <consortium name="The Broad Institute Genome Sequencing Platform"/>
            <consortium name="Broad Institute Genome Sequencing Center for Infectious Disease"/>
            <person name="Ma L.-J."/>
            <person name="Dead R."/>
            <person name="Young S."/>
            <person name="Zeng Q."/>
            <person name="Koehrsen M."/>
            <person name="Alvarado L."/>
            <person name="Berlin A."/>
            <person name="Chapman S.B."/>
            <person name="Chen Z."/>
            <person name="Freedman E."/>
            <person name="Gellesch M."/>
            <person name="Goldberg J."/>
            <person name="Griggs A."/>
            <person name="Gujja S."/>
            <person name="Heilman E.R."/>
            <person name="Heiman D."/>
            <person name="Hepburn T."/>
            <person name="Howarth C."/>
            <person name="Jen D."/>
            <person name="Larson L."/>
            <person name="Mehta T."/>
            <person name="Neiman D."/>
            <person name="Pearson M."/>
            <person name="Roberts A."/>
            <person name="Saif S."/>
            <person name="Shea T."/>
            <person name="Shenoy N."/>
            <person name="Sisk P."/>
            <person name="Stolte C."/>
            <person name="Sykes S."/>
            <person name="Walk T."/>
            <person name="White J."/>
            <person name="Yandava C."/>
            <person name="Haas B."/>
            <person name="Nusbaum C."/>
            <person name="Birren B."/>
        </authorList>
    </citation>
    <scope>NUCLEOTIDE SEQUENCE</scope>
    <source>
        <strain evidence="2">R3-111a-1</strain>
    </source>
</reference>
<reference evidence="3" key="5">
    <citation type="submission" date="2018-04" db="UniProtKB">
        <authorList>
            <consortium name="EnsemblFungi"/>
        </authorList>
    </citation>
    <scope>IDENTIFICATION</scope>
    <source>
        <strain evidence="3">R3-111a-1</strain>
    </source>
</reference>
<accession>J3NQD9</accession>
<evidence type="ECO:0000256" key="1">
    <source>
        <dbReference type="SAM" id="MobiDB-lite"/>
    </source>
</evidence>
<keyword evidence="4" id="KW-1185">Reference proteome</keyword>
<dbReference type="VEuPathDB" id="FungiDB:GGTG_03496"/>
<dbReference type="GeneID" id="20343954"/>
<sequence>MASLRRCKFRAVLAALCSLRPPTAPSCKVKLCHISERCLPDIPLPTCDGSECREASVSDPLDHTLSEKVSAGVVQDPDRRKVTLRPGSDLKFVRMSPSKRRSNLGHETQEIPDDTP</sequence>
<evidence type="ECO:0000313" key="4">
    <source>
        <dbReference type="Proteomes" id="UP000006039"/>
    </source>
</evidence>
<evidence type="ECO:0000313" key="3">
    <source>
        <dbReference type="EnsemblFungi" id="EJT78395"/>
    </source>
</evidence>
<dbReference type="HOGENOM" id="CLU_2097018_0_0_1"/>